<feature type="domain" description="NAD(P)-binding" evidence="3">
    <location>
        <begin position="7"/>
        <end position="177"/>
    </location>
</feature>
<dbReference type="PANTHER" id="PTHR47128">
    <property type="match status" value="1"/>
</dbReference>
<protein>
    <submittedName>
        <fullName evidence="4">NADH-flavin reductase</fullName>
    </submittedName>
</protein>
<evidence type="ECO:0000313" key="4">
    <source>
        <dbReference type="EMBL" id="VEI22296.1"/>
    </source>
</evidence>
<proteinExistence type="predicted"/>
<evidence type="ECO:0000256" key="2">
    <source>
        <dbReference type="ARBA" id="ARBA00023276"/>
    </source>
</evidence>
<dbReference type="PANTHER" id="PTHR47128:SF2">
    <property type="entry name" value="PROTEIN HIGH CHLOROPHYLL FLUORESCENCE PHENOTYPE 244, CHLOROPLASTIC"/>
    <property type="match status" value="1"/>
</dbReference>
<dbReference type="Proteomes" id="UP000282386">
    <property type="component" value="Chromosome"/>
</dbReference>
<dbReference type="InterPro" id="IPR036291">
    <property type="entry name" value="NAD(P)-bd_dom_sf"/>
</dbReference>
<dbReference type="GO" id="GO:0009523">
    <property type="term" value="C:photosystem II"/>
    <property type="evidence" value="ECO:0007669"/>
    <property type="project" value="UniProtKB-KW"/>
</dbReference>
<dbReference type="GO" id="GO:0015979">
    <property type="term" value="P:photosynthesis"/>
    <property type="evidence" value="ECO:0007669"/>
    <property type="project" value="UniProtKB-KW"/>
</dbReference>
<dbReference type="InterPro" id="IPR016040">
    <property type="entry name" value="NAD(P)-bd_dom"/>
</dbReference>
<name>A0A7Z9A2B5_9MICC</name>
<keyword evidence="1" id="KW-0602">Photosynthesis</keyword>
<gene>
    <name evidence="4" type="ORF">NCTC10207_00371</name>
</gene>
<dbReference type="Pfam" id="PF13460">
    <property type="entry name" value="NAD_binding_10"/>
    <property type="match status" value="1"/>
</dbReference>
<dbReference type="RefSeq" id="WP_037235833.1">
    <property type="nucleotide sequence ID" value="NZ_JAOVAP010000015.1"/>
</dbReference>
<evidence type="ECO:0000256" key="1">
    <source>
        <dbReference type="ARBA" id="ARBA00022531"/>
    </source>
</evidence>
<dbReference type="EMBL" id="LR134479">
    <property type="protein sequence ID" value="VEI22296.1"/>
    <property type="molecule type" value="Genomic_DNA"/>
</dbReference>
<dbReference type="InterPro" id="IPR044256">
    <property type="entry name" value="HCF244-like"/>
</dbReference>
<dbReference type="AlphaFoldDB" id="A0A7Z9A2B5"/>
<organism evidence="4 5">
    <name type="scientific">Rothia aeria</name>
    <dbReference type="NCBI Taxonomy" id="172042"/>
    <lineage>
        <taxon>Bacteria</taxon>
        <taxon>Bacillati</taxon>
        <taxon>Actinomycetota</taxon>
        <taxon>Actinomycetes</taxon>
        <taxon>Micrococcales</taxon>
        <taxon>Micrococcaceae</taxon>
        <taxon>Rothia</taxon>
    </lineage>
</organism>
<sequence>MKIALVGATGTAGRATAHAAQQAGHEVIALSRATGIDLHTGEGLAEALNGAQVVIDTSNAFPADPAASLVDTFSDVTKTLEKACQHAGVQHLVHLSICNIDHPAFDDFDYYLAKRAQEKVLEDSSLPHSIVRSAQWMEFALNPAAVTQTETNVKVQNWLIQPIAVETVAKVLVQTATESPRNRQIAGPEQIWLPELTQTYLHAIGDRREVSVVDPVLDALAEGVLRAPKNAELLGPTVAQWAEEQTPAHG</sequence>
<dbReference type="Gene3D" id="3.40.50.720">
    <property type="entry name" value="NAD(P)-binding Rossmann-like Domain"/>
    <property type="match status" value="1"/>
</dbReference>
<evidence type="ECO:0000259" key="3">
    <source>
        <dbReference type="Pfam" id="PF13460"/>
    </source>
</evidence>
<evidence type="ECO:0000313" key="5">
    <source>
        <dbReference type="Proteomes" id="UP000282386"/>
    </source>
</evidence>
<reference evidence="4 5" key="1">
    <citation type="submission" date="2018-12" db="EMBL/GenBank/DDBJ databases">
        <authorList>
            <consortium name="Pathogen Informatics"/>
        </authorList>
    </citation>
    <scope>NUCLEOTIDE SEQUENCE [LARGE SCALE GENOMIC DNA]</scope>
    <source>
        <strain evidence="4 5">NCTC10207</strain>
    </source>
</reference>
<dbReference type="SUPFAM" id="SSF51735">
    <property type="entry name" value="NAD(P)-binding Rossmann-fold domains"/>
    <property type="match status" value="1"/>
</dbReference>
<accession>A0A7Z9A2B5</accession>
<keyword evidence="2" id="KW-0604">Photosystem II</keyword>